<evidence type="ECO:0000313" key="2">
    <source>
        <dbReference type="Proteomes" id="UP000799423"/>
    </source>
</evidence>
<organism evidence="1 2">
    <name type="scientific">Plenodomus tracheiphilus IPT5</name>
    <dbReference type="NCBI Taxonomy" id="1408161"/>
    <lineage>
        <taxon>Eukaryota</taxon>
        <taxon>Fungi</taxon>
        <taxon>Dikarya</taxon>
        <taxon>Ascomycota</taxon>
        <taxon>Pezizomycotina</taxon>
        <taxon>Dothideomycetes</taxon>
        <taxon>Pleosporomycetidae</taxon>
        <taxon>Pleosporales</taxon>
        <taxon>Pleosporineae</taxon>
        <taxon>Leptosphaeriaceae</taxon>
        <taxon>Plenodomus</taxon>
    </lineage>
</organism>
<sequence>MNTRPTWTERLREHCLVRRLGEPSVQDISDRRGGRTAWSTVVIVDGISYSARYWYDGEHASQAKEDAAEVALRQLTGYTSLNQEPPPASHYRGVGAVQGAVVA</sequence>
<evidence type="ECO:0000313" key="1">
    <source>
        <dbReference type="EMBL" id="KAF2850443.1"/>
    </source>
</evidence>
<dbReference type="PANTHER" id="PTHR42030:SF1">
    <property type="entry name" value="DRBM DOMAIN-CONTAINING PROTEIN"/>
    <property type="match status" value="1"/>
</dbReference>
<dbReference type="EMBL" id="MU006306">
    <property type="protein sequence ID" value="KAF2850443.1"/>
    <property type="molecule type" value="Genomic_DNA"/>
</dbReference>
<gene>
    <name evidence="1" type="ORF">T440DRAFT_88081</name>
</gene>
<name>A0A6A7B530_9PLEO</name>
<dbReference type="CDD" id="cd00048">
    <property type="entry name" value="DSRM_SF"/>
    <property type="match status" value="1"/>
</dbReference>
<proteinExistence type="predicted"/>
<dbReference type="Gene3D" id="3.30.160.20">
    <property type="match status" value="1"/>
</dbReference>
<dbReference type="AlphaFoldDB" id="A0A6A7B530"/>
<keyword evidence="2" id="KW-1185">Reference proteome</keyword>
<accession>A0A6A7B530</accession>
<dbReference type="Proteomes" id="UP000799423">
    <property type="component" value="Unassembled WGS sequence"/>
</dbReference>
<evidence type="ECO:0008006" key="3">
    <source>
        <dbReference type="Google" id="ProtNLM"/>
    </source>
</evidence>
<protein>
    <recommendedName>
        <fullName evidence="3">DRBM domain-containing protein</fullName>
    </recommendedName>
</protein>
<reference evidence="1" key="1">
    <citation type="submission" date="2020-01" db="EMBL/GenBank/DDBJ databases">
        <authorList>
            <consortium name="DOE Joint Genome Institute"/>
            <person name="Haridas S."/>
            <person name="Albert R."/>
            <person name="Binder M."/>
            <person name="Bloem J."/>
            <person name="Labutti K."/>
            <person name="Salamov A."/>
            <person name="Andreopoulos B."/>
            <person name="Baker S.E."/>
            <person name="Barry K."/>
            <person name="Bills G."/>
            <person name="Bluhm B.H."/>
            <person name="Cannon C."/>
            <person name="Castanera R."/>
            <person name="Culley D.E."/>
            <person name="Daum C."/>
            <person name="Ezra D."/>
            <person name="Gonzalez J.B."/>
            <person name="Henrissat B."/>
            <person name="Kuo A."/>
            <person name="Liang C."/>
            <person name="Lipzen A."/>
            <person name="Lutzoni F."/>
            <person name="Magnuson J."/>
            <person name="Mondo S."/>
            <person name="Nolan M."/>
            <person name="Ohm R."/>
            <person name="Pangilinan J."/>
            <person name="Park H.-J."/>
            <person name="Ramirez L."/>
            <person name="Alfaro M."/>
            <person name="Sun H."/>
            <person name="Tritt A."/>
            <person name="Yoshinaga Y."/>
            <person name="Zwiers L.-H."/>
            <person name="Turgeon B.G."/>
            <person name="Goodwin S.B."/>
            <person name="Spatafora J.W."/>
            <person name="Crous P.W."/>
            <person name="Grigoriev I.V."/>
        </authorList>
    </citation>
    <scope>NUCLEOTIDE SEQUENCE</scope>
    <source>
        <strain evidence="1">IPT5</strain>
    </source>
</reference>
<dbReference type="OrthoDB" id="5418749at2759"/>
<dbReference type="PANTHER" id="PTHR42030">
    <property type="entry name" value="DRBM DOMAIN-CONTAINING PROTEIN"/>
    <property type="match status" value="1"/>
</dbReference>
<dbReference type="SUPFAM" id="SSF54768">
    <property type="entry name" value="dsRNA-binding domain-like"/>
    <property type="match status" value="1"/>
</dbReference>